<accession>A0A538SF85</accession>
<dbReference type="PANTHER" id="PTHR31609">
    <property type="entry name" value="YDJC DEACETYLASE FAMILY MEMBER"/>
    <property type="match status" value="1"/>
</dbReference>
<gene>
    <name evidence="7" type="ORF">E6K73_08780</name>
</gene>
<name>A0A538SF85_UNCEI</name>
<keyword evidence="5" id="KW-0119">Carbohydrate metabolism</keyword>
<keyword evidence="2" id="KW-0479">Metal-binding</keyword>
<dbReference type="InterPro" id="IPR011330">
    <property type="entry name" value="Glyco_hydro/deAcase_b/a-brl"/>
</dbReference>
<evidence type="ECO:0000256" key="6">
    <source>
        <dbReference type="SAM" id="MobiDB-lite"/>
    </source>
</evidence>
<reference evidence="7 8" key="1">
    <citation type="journal article" date="2019" name="Nat. Microbiol.">
        <title>Mediterranean grassland soil C-N compound turnover is dependent on rainfall and depth, and is mediated by genomically divergent microorganisms.</title>
        <authorList>
            <person name="Diamond S."/>
            <person name="Andeer P.F."/>
            <person name="Li Z."/>
            <person name="Crits-Christoph A."/>
            <person name="Burstein D."/>
            <person name="Anantharaman K."/>
            <person name="Lane K.R."/>
            <person name="Thomas B.C."/>
            <person name="Pan C."/>
            <person name="Northen T.R."/>
            <person name="Banfield J.F."/>
        </authorList>
    </citation>
    <scope>NUCLEOTIDE SEQUENCE [LARGE SCALE GENOMIC DNA]</scope>
    <source>
        <strain evidence="7">WS_3</strain>
    </source>
</reference>
<dbReference type="SUPFAM" id="SSF88713">
    <property type="entry name" value="Glycoside hydrolase/deacetylase"/>
    <property type="match status" value="1"/>
</dbReference>
<keyword evidence="3" id="KW-0378">Hydrolase</keyword>
<evidence type="ECO:0000256" key="1">
    <source>
        <dbReference type="ARBA" id="ARBA00001946"/>
    </source>
</evidence>
<evidence type="ECO:0000313" key="8">
    <source>
        <dbReference type="Proteomes" id="UP000320184"/>
    </source>
</evidence>
<evidence type="ECO:0000313" key="7">
    <source>
        <dbReference type="EMBL" id="TMQ50026.1"/>
    </source>
</evidence>
<comment type="cofactor">
    <cofactor evidence="1">
        <name>Mg(2+)</name>
        <dbReference type="ChEBI" id="CHEBI:18420"/>
    </cofactor>
</comment>
<dbReference type="PANTHER" id="PTHR31609:SF1">
    <property type="entry name" value="CARBOHYDRATE DEACETYLASE"/>
    <property type="match status" value="1"/>
</dbReference>
<dbReference type="Proteomes" id="UP000320184">
    <property type="component" value="Unassembled WGS sequence"/>
</dbReference>
<dbReference type="GO" id="GO:0046872">
    <property type="term" value="F:metal ion binding"/>
    <property type="evidence" value="ECO:0007669"/>
    <property type="project" value="UniProtKB-KW"/>
</dbReference>
<evidence type="ECO:0000256" key="5">
    <source>
        <dbReference type="ARBA" id="ARBA00023277"/>
    </source>
</evidence>
<dbReference type="InterPro" id="IPR006879">
    <property type="entry name" value="YdjC-like"/>
</dbReference>
<protein>
    <submittedName>
        <fullName evidence="7">ChbG/HpnK family deacetylase</fullName>
    </submittedName>
</protein>
<dbReference type="Gene3D" id="3.20.20.370">
    <property type="entry name" value="Glycoside hydrolase/deacetylase"/>
    <property type="match status" value="1"/>
</dbReference>
<dbReference type="GO" id="GO:0019213">
    <property type="term" value="F:deacetylase activity"/>
    <property type="evidence" value="ECO:0007669"/>
    <property type="project" value="TreeGrafter"/>
</dbReference>
<evidence type="ECO:0000256" key="2">
    <source>
        <dbReference type="ARBA" id="ARBA00022723"/>
    </source>
</evidence>
<dbReference type="EMBL" id="VBOT01000108">
    <property type="protein sequence ID" value="TMQ50026.1"/>
    <property type="molecule type" value="Genomic_DNA"/>
</dbReference>
<dbReference type="GO" id="GO:0016787">
    <property type="term" value="F:hydrolase activity"/>
    <property type="evidence" value="ECO:0007669"/>
    <property type="project" value="UniProtKB-KW"/>
</dbReference>
<keyword evidence="4" id="KW-0460">Magnesium</keyword>
<evidence type="ECO:0000256" key="3">
    <source>
        <dbReference type="ARBA" id="ARBA00022801"/>
    </source>
</evidence>
<sequence>MRGGGRPGPPVPRSEPRDEGVEPERVPGELDRQLGRFVALVGAAPTHADSHHDVHYDPRFRPHVMEWARRHGVRVRGLSGVAHFRKFYGQWGGETHLEQIGVEGLLRLVDAGLGEGVTELSCHPGYADHDLPSSYLAEREVELRTLCDPRVRTALQEMGIRLVGFRDLPALAAPAPGTEEAT</sequence>
<proteinExistence type="predicted"/>
<dbReference type="AlphaFoldDB" id="A0A538SF85"/>
<feature type="region of interest" description="Disordered" evidence="6">
    <location>
        <begin position="1"/>
        <end position="26"/>
    </location>
</feature>
<comment type="caution">
    <text evidence="7">The sequence shown here is derived from an EMBL/GenBank/DDBJ whole genome shotgun (WGS) entry which is preliminary data.</text>
</comment>
<feature type="compositionally biased region" description="Basic and acidic residues" evidence="6">
    <location>
        <begin position="14"/>
        <end position="26"/>
    </location>
</feature>
<evidence type="ECO:0000256" key="4">
    <source>
        <dbReference type="ARBA" id="ARBA00022842"/>
    </source>
</evidence>
<organism evidence="7 8">
    <name type="scientific">Eiseniibacteriota bacterium</name>
    <dbReference type="NCBI Taxonomy" id="2212470"/>
    <lineage>
        <taxon>Bacteria</taxon>
        <taxon>Candidatus Eiseniibacteriota</taxon>
    </lineage>
</organism>
<dbReference type="Pfam" id="PF04794">
    <property type="entry name" value="YdjC"/>
    <property type="match status" value="1"/>
</dbReference>
<dbReference type="GO" id="GO:0005975">
    <property type="term" value="P:carbohydrate metabolic process"/>
    <property type="evidence" value="ECO:0007669"/>
    <property type="project" value="InterPro"/>
</dbReference>